<protein>
    <recommendedName>
        <fullName evidence="6">Dipeptidyl-peptidase</fullName>
        <ecNumber evidence="6">3.4.14.-</ecNumber>
    </recommendedName>
</protein>
<evidence type="ECO:0000256" key="1">
    <source>
        <dbReference type="ARBA" id="ARBA00010491"/>
    </source>
</evidence>
<reference evidence="7 8" key="1">
    <citation type="submission" date="2016-11" db="EMBL/GenBank/DDBJ databases">
        <title>Study of marine rhodopsin-containing bacteria.</title>
        <authorList>
            <person name="Yoshizawa S."/>
            <person name="Kumagai Y."/>
            <person name="Kogure K."/>
        </authorList>
    </citation>
    <scope>NUCLEOTIDE SEQUENCE [LARGE SCALE GENOMIC DNA]</scope>
    <source>
        <strain evidence="7 8">SG-29</strain>
    </source>
</reference>
<dbReference type="EC" id="3.4.14.-" evidence="6"/>
<evidence type="ECO:0000256" key="4">
    <source>
        <dbReference type="ARBA" id="ARBA00022729"/>
    </source>
</evidence>
<dbReference type="RefSeq" id="WP_094548407.1">
    <property type="nucleotide sequence ID" value="NZ_MQWB01000001.1"/>
</dbReference>
<keyword evidence="2 6" id="KW-0031">Aminopeptidase</keyword>
<sequence>MRRLLSLALVLLAAPALAQPGTFDPDTVRAFPLDGGKMWLFEDPPTEYLAETYDFEPDDAWFERARLASLRMPGCSASFVSPMGLVATNHHCAQSSVVSVSADDEGLLDAGFSSRSRAEERPVEGMYMDQLVEIVDATAELASGATPEAIQARLLAARGVEDADADDAPYVVQMVDLYDGGRTSAYVFRRYRDVRLAFAPEARLGYFGGDFDNFTYPRYALDFAFFRIYGDDGQPLATEHYFPLSPEGVDKDDLVFVIGNPGRTNRGYTVAQLEYTRDVNLPATLAFIDSRAAALQAYLATGPDNPDPIRSQLFGLLNSQKSTGGRLRGLRDPYIIARRAKAEEAFVAATPEARALVAQMAEVQAQKSALGPDFKAFAYLFNARYGSALLQRARAAAMGGDPSAIAAGPTEEAYLTAELQALQQYYETTGAPMPKVLQGGAAEGAAFLLANSPLAGSSPEATADDPAVLLVQEVMPRIQAFGEQFSALSDQERDLAAKLGRARYEAFGNVVPPDATFSLRFTDGVVTGYPYNGTQAPAMTTLYGLFDHHYSYCVAGEGSTSEGDCDWRLPQQWLDAESRLNLSTPVNFTSTSDTIGGNSGSPVLDRDLNLVGLNFDRTIEGLVRDYLYAPERGRNVMVDARVILESLRNVYGLPALADELTGR</sequence>
<proteinExistence type="inferred from homology"/>
<dbReference type="Proteomes" id="UP000216446">
    <property type="component" value="Unassembled WGS sequence"/>
</dbReference>
<evidence type="ECO:0000256" key="3">
    <source>
        <dbReference type="ARBA" id="ARBA00022670"/>
    </source>
</evidence>
<dbReference type="PANTHER" id="PTHR38469:SF1">
    <property type="entry name" value="PERIPLASMIC PEPTIDASE SUBFAMILY S1B"/>
    <property type="match status" value="1"/>
</dbReference>
<feature type="chain" id="PRO_5023158910" description="Dipeptidyl-peptidase" evidence="6">
    <location>
        <begin position="19"/>
        <end position="663"/>
    </location>
</feature>
<keyword evidence="8" id="KW-1185">Reference proteome</keyword>
<dbReference type="InterPro" id="IPR009003">
    <property type="entry name" value="Peptidase_S1_PA"/>
</dbReference>
<dbReference type="GO" id="GO:0008239">
    <property type="term" value="F:dipeptidyl-peptidase activity"/>
    <property type="evidence" value="ECO:0007669"/>
    <property type="project" value="UniProtKB-UniRule"/>
</dbReference>
<comment type="similarity">
    <text evidence="1 6">Belongs to the peptidase S46 family.</text>
</comment>
<dbReference type="GO" id="GO:0043171">
    <property type="term" value="P:peptide catabolic process"/>
    <property type="evidence" value="ECO:0007669"/>
    <property type="project" value="UniProtKB-UniRule"/>
</dbReference>
<keyword evidence="4 6" id="KW-0732">Signal</keyword>
<gene>
    <name evidence="7" type="ORF">BSZ36_09845</name>
</gene>
<keyword evidence="3 6" id="KW-0645">Protease</keyword>
<dbReference type="PANTHER" id="PTHR38469">
    <property type="entry name" value="PERIPLASMIC PEPTIDASE SUBFAMILY S1B"/>
    <property type="match status" value="1"/>
</dbReference>
<dbReference type="AlphaFoldDB" id="A0A259TZU3"/>
<name>A0A259TZU3_9BACT</name>
<dbReference type="SUPFAM" id="SSF50494">
    <property type="entry name" value="Trypsin-like serine proteases"/>
    <property type="match status" value="1"/>
</dbReference>
<dbReference type="InParanoid" id="A0A259TZU3"/>
<evidence type="ECO:0000256" key="5">
    <source>
        <dbReference type="ARBA" id="ARBA00022801"/>
    </source>
</evidence>
<dbReference type="OrthoDB" id="9805367at2"/>
<evidence type="ECO:0000256" key="2">
    <source>
        <dbReference type="ARBA" id="ARBA00022438"/>
    </source>
</evidence>
<dbReference type="EMBL" id="MQWB01000001">
    <property type="protein sequence ID" value="OZC03251.1"/>
    <property type="molecule type" value="Genomic_DNA"/>
</dbReference>
<dbReference type="GO" id="GO:0070009">
    <property type="term" value="F:serine-type aminopeptidase activity"/>
    <property type="evidence" value="ECO:0007669"/>
    <property type="project" value="UniProtKB-UniRule"/>
</dbReference>
<accession>A0A259TZU3</accession>
<keyword evidence="6" id="KW-0720">Serine protease</keyword>
<dbReference type="Pfam" id="PF10459">
    <property type="entry name" value="Peptidase_S46"/>
    <property type="match status" value="2"/>
</dbReference>
<dbReference type="GO" id="GO:0006508">
    <property type="term" value="P:proteolysis"/>
    <property type="evidence" value="ECO:0007669"/>
    <property type="project" value="UniProtKB-KW"/>
</dbReference>
<dbReference type="InterPro" id="IPR019500">
    <property type="entry name" value="Pep_S46"/>
</dbReference>
<evidence type="ECO:0000313" key="7">
    <source>
        <dbReference type="EMBL" id="OZC03251.1"/>
    </source>
</evidence>
<feature type="signal peptide" evidence="6">
    <location>
        <begin position="1"/>
        <end position="18"/>
    </location>
</feature>
<organism evidence="7 8">
    <name type="scientific">Rubricoccus marinus</name>
    <dbReference type="NCBI Taxonomy" id="716817"/>
    <lineage>
        <taxon>Bacteria</taxon>
        <taxon>Pseudomonadati</taxon>
        <taxon>Rhodothermota</taxon>
        <taxon>Rhodothermia</taxon>
        <taxon>Rhodothermales</taxon>
        <taxon>Rubricoccaceae</taxon>
        <taxon>Rubricoccus</taxon>
    </lineage>
</organism>
<comment type="caution">
    <text evidence="7">The sequence shown here is derived from an EMBL/GenBank/DDBJ whole genome shotgun (WGS) entry which is preliminary data.</text>
</comment>
<comment type="function">
    <text evidence="6">Catalyzes the removal of dipeptides from the N-terminus of oligopeptides.</text>
</comment>
<evidence type="ECO:0000313" key="8">
    <source>
        <dbReference type="Proteomes" id="UP000216446"/>
    </source>
</evidence>
<evidence type="ECO:0000256" key="6">
    <source>
        <dbReference type="RuleBase" id="RU366067"/>
    </source>
</evidence>
<keyword evidence="5 6" id="KW-0378">Hydrolase</keyword>